<dbReference type="AlphaFoldDB" id="A0A7K4DNQ0"/>
<dbReference type="EMBL" id="JABBYL010000022">
    <property type="protein sequence ID" value="NMO09504.1"/>
    <property type="molecule type" value="Genomic_DNA"/>
</dbReference>
<proteinExistence type="predicted"/>
<organism evidence="1 2">
    <name type="scientific">Methanobacterium subterraneum</name>
    <dbReference type="NCBI Taxonomy" id="59277"/>
    <lineage>
        <taxon>Archaea</taxon>
        <taxon>Methanobacteriati</taxon>
        <taxon>Methanobacteriota</taxon>
        <taxon>Methanomada group</taxon>
        <taxon>Methanobacteria</taxon>
        <taxon>Methanobacteriales</taxon>
        <taxon>Methanobacteriaceae</taxon>
        <taxon>Methanobacterium</taxon>
    </lineage>
</organism>
<accession>A0A7K4DNQ0</accession>
<evidence type="ECO:0000313" key="1">
    <source>
        <dbReference type="EMBL" id="NMO09504.1"/>
    </source>
</evidence>
<reference evidence="1 2" key="1">
    <citation type="submission" date="2020-04" db="EMBL/GenBank/DDBJ databases">
        <title>Draft genome of Methanobacterium subterraneum isolated from animal feces.</title>
        <authorList>
            <person name="Ouboter H.T."/>
            <person name="Berger S."/>
            <person name="Gungor E."/>
            <person name="Jetten M.S.M."/>
            <person name="Welte C.U."/>
        </authorList>
    </citation>
    <scope>NUCLEOTIDE SEQUENCE [LARGE SCALE GENOMIC DNA]</scope>
    <source>
        <strain evidence="1">HO_2020</strain>
    </source>
</reference>
<protein>
    <submittedName>
        <fullName evidence="1">Uncharacterized protein</fullName>
    </submittedName>
</protein>
<name>A0A7K4DNQ0_9EURY</name>
<comment type="caution">
    <text evidence="1">The sequence shown here is derived from an EMBL/GenBank/DDBJ whole genome shotgun (WGS) entry which is preliminary data.</text>
</comment>
<dbReference type="Proteomes" id="UP000591058">
    <property type="component" value="Unassembled WGS sequence"/>
</dbReference>
<gene>
    <name evidence="1" type="ORF">HG719_06625</name>
</gene>
<sequence>MIDDTEWPCCCLNEHQNEQIDEIRNQIFQRYGIKLATSQIVGKAVQFYLDCHLKL</sequence>
<evidence type="ECO:0000313" key="2">
    <source>
        <dbReference type="Proteomes" id="UP000591058"/>
    </source>
</evidence>